<dbReference type="EMBL" id="JAYMYQ010000011">
    <property type="protein sequence ID" value="KAK7305678.1"/>
    <property type="molecule type" value="Genomic_DNA"/>
</dbReference>
<comment type="caution">
    <text evidence="8">The sequence shown here is derived from an EMBL/GenBank/DDBJ whole genome shotgun (WGS) entry which is preliminary data.</text>
</comment>
<evidence type="ECO:0000256" key="1">
    <source>
        <dbReference type="ARBA" id="ARBA00007447"/>
    </source>
</evidence>
<dbReference type="Pfam" id="PF14541">
    <property type="entry name" value="TAXi_C"/>
    <property type="match status" value="1"/>
</dbReference>
<accession>A0AAN9JV31</accession>
<feature type="signal peptide" evidence="6">
    <location>
        <begin position="1"/>
        <end position="24"/>
    </location>
</feature>
<evidence type="ECO:0000259" key="7">
    <source>
        <dbReference type="PROSITE" id="PS51767"/>
    </source>
</evidence>
<dbReference type="InterPro" id="IPR034161">
    <property type="entry name" value="Pepsin-like_plant"/>
</dbReference>
<keyword evidence="2" id="KW-0645">Protease</keyword>
<dbReference type="InterPro" id="IPR051708">
    <property type="entry name" value="Plant_Aspart_Prot_A1"/>
</dbReference>
<dbReference type="GO" id="GO:0005576">
    <property type="term" value="C:extracellular region"/>
    <property type="evidence" value="ECO:0007669"/>
    <property type="project" value="TreeGrafter"/>
</dbReference>
<evidence type="ECO:0000256" key="4">
    <source>
        <dbReference type="ARBA" id="ARBA00022801"/>
    </source>
</evidence>
<dbReference type="PROSITE" id="PS51767">
    <property type="entry name" value="PEPTIDASE_A1"/>
    <property type="match status" value="1"/>
</dbReference>
<evidence type="ECO:0000313" key="9">
    <source>
        <dbReference type="Proteomes" id="UP001367508"/>
    </source>
</evidence>
<dbReference type="InterPro" id="IPR032861">
    <property type="entry name" value="TAXi_N"/>
</dbReference>
<keyword evidence="6" id="KW-0732">Signal</keyword>
<dbReference type="Pfam" id="PF14543">
    <property type="entry name" value="TAXi_N"/>
    <property type="match status" value="1"/>
</dbReference>
<dbReference type="CDD" id="cd05476">
    <property type="entry name" value="pepsin_A_like_plant"/>
    <property type="match status" value="1"/>
</dbReference>
<keyword evidence="4" id="KW-0378">Hydrolase</keyword>
<dbReference type="Gene3D" id="2.40.70.10">
    <property type="entry name" value="Acid Proteases"/>
    <property type="match status" value="2"/>
</dbReference>
<dbReference type="FunFam" id="2.40.70.10:FF:000105">
    <property type="entry name" value="aspartic proteinase PCS1"/>
    <property type="match status" value="1"/>
</dbReference>
<evidence type="ECO:0000256" key="5">
    <source>
        <dbReference type="ARBA" id="ARBA00023180"/>
    </source>
</evidence>
<evidence type="ECO:0000256" key="2">
    <source>
        <dbReference type="ARBA" id="ARBA00022670"/>
    </source>
</evidence>
<evidence type="ECO:0000313" key="8">
    <source>
        <dbReference type="EMBL" id="KAK7305678.1"/>
    </source>
</evidence>
<feature type="domain" description="Peptidase A1" evidence="7">
    <location>
        <begin position="92"/>
        <end position="443"/>
    </location>
</feature>
<dbReference type="AlphaFoldDB" id="A0AAN9JV31"/>
<evidence type="ECO:0000256" key="6">
    <source>
        <dbReference type="SAM" id="SignalP"/>
    </source>
</evidence>
<keyword evidence="3" id="KW-0064">Aspartyl protease</keyword>
<name>A0AAN9JV31_CANGL</name>
<dbReference type="PANTHER" id="PTHR47967:SF31">
    <property type="entry name" value="ASPARTYL PROTEASE FAMILY PROTEIN"/>
    <property type="match status" value="1"/>
</dbReference>
<dbReference type="Proteomes" id="UP001367508">
    <property type="component" value="Unassembled WGS sequence"/>
</dbReference>
<proteinExistence type="inferred from homology"/>
<dbReference type="FunFam" id="2.40.70.10:FF:000090">
    <property type="entry name" value="Aspartyl protease family protein"/>
    <property type="match status" value="1"/>
</dbReference>
<feature type="chain" id="PRO_5042892405" description="Peptidase A1 domain-containing protein" evidence="6">
    <location>
        <begin position="25"/>
        <end position="452"/>
    </location>
</feature>
<dbReference type="InterPro" id="IPR021109">
    <property type="entry name" value="Peptidase_aspartic_dom_sf"/>
</dbReference>
<dbReference type="InterPro" id="IPR033121">
    <property type="entry name" value="PEPTIDASE_A1"/>
</dbReference>
<reference evidence="8 9" key="1">
    <citation type="submission" date="2024-01" db="EMBL/GenBank/DDBJ databases">
        <title>The genomes of 5 underutilized Papilionoideae crops provide insights into root nodulation and disease resistanc.</title>
        <authorList>
            <person name="Jiang F."/>
        </authorList>
    </citation>
    <scope>NUCLEOTIDE SEQUENCE [LARGE SCALE GENOMIC DNA]</scope>
    <source>
        <strain evidence="8">LVBAO_FW01</strain>
        <tissue evidence="8">Leaves</tissue>
    </source>
</reference>
<comment type="similarity">
    <text evidence="1">Belongs to the peptidase A1 family.</text>
</comment>
<keyword evidence="5" id="KW-0325">Glycoprotein</keyword>
<protein>
    <recommendedName>
        <fullName evidence="7">Peptidase A1 domain-containing protein</fullName>
    </recommendedName>
</protein>
<dbReference type="GO" id="GO:0006508">
    <property type="term" value="P:proteolysis"/>
    <property type="evidence" value="ECO:0007669"/>
    <property type="project" value="UniProtKB-KW"/>
</dbReference>
<dbReference type="InterPro" id="IPR032799">
    <property type="entry name" value="TAXi_C"/>
</dbReference>
<gene>
    <name evidence="8" type="ORF">VNO77_43587</name>
</gene>
<organism evidence="8 9">
    <name type="scientific">Canavalia gladiata</name>
    <name type="common">Sword bean</name>
    <name type="synonym">Dolichos gladiatus</name>
    <dbReference type="NCBI Taxonomy" id="3824"/>
    <lineage>
        <taxon>Eukaryota</taxon>
        <taxon>Viridiplantae</taxon>
        <taxon>Streptophyta</taxon>
        <taxon>Embryophyta</taxon>
        <taxon>Tracheophyta</taxon>
        <taxon>Spermatophyta</taxon>
        <taxon>Magnoliopsida</taxon>
        <taxon>eudicotyledons</taxon>
        <taxon>Gunneridae</taxon>
        <taxon>Pentapetalae</taxon>
        <taxon>rosids</taxon>
        <taxon>fabids</taxon>
        <taxon>Fabales</taxon>
        <taxon>Fabaceae</taxon>
        <taxon>Papilionoideae</taxon>
        <taxon>50 kb inversion clade</taxon>
        <taxon>NPAAA clade</taxon>
        <taxon>indigoferoid/millettioid clade</taxon>
        <taxon>Phaseoleae</taxon>
        <taxon>Canavalia</taxon>
    </lineage>
</organism>
<evidence type="ECO:0000256" key="3">
    <source>
        <dbReference type="ARBA" id="ARBA00022750"/>
    </source>
</evidence>
<dbReference type="PANTHER" id="PTHR47967">
    <property type="entry name" value="OS07G0603500 PROTEIN-RELATED"/>
    <property type="match status" value="1"/>
</dbReference>
<sequence length="452" mass="49684">MAPTSLCNMHIFLFFFLLFSVNLSEQLNHNKSATNITTFSLSFPLTSLPLSTNTTSKMFYSSLFSNTKRHPHLTKPSSSYNYKLSFKYSMALIVNLPIGTPPQVQPMVLDTGSQLSWIQCHKKAPKIPPPTASFDPSLSSTFSNLPCSHPVCKPRIPDFTLPTSCDQNRLCHYSYFYADGTYAEGNLVREKFTFSRSLFTPPLILGCATESTDPRGILGMNRGRLSFASQSKITKFSYCVPTRQTRPGPAPTGSFYLGNNPSSTGFKYVEMLTFAQSQRMPNLDPLAYTVAMQGIRIGMRRLNISPAVFRADAGGSGQTMVDSGSEFTYLVNEAYDKVRAEVVRVVGPRMKKGYVYGGVADMCFDGNVVEIGRLIGDMAFELEKGVEIVVPKERVLADVGGGIHCVGIASSDKLGAASNIIGNFHQQNLWVEFDLANRRVGFGSADCSRLAN</sequence>
<dbReference type="SUPFAM" id="SSF50630">
    <property type="entry name" value="Acid proteases"/>
    <property type="match status" value="1"/>
</dbReference>
<keyword evidence="9" id="KW-1185">Reference proteome</keyword>
<dbReference type="GO" id="GO:0004190">
    <property type="term" value="F:aspartic-type endopeptidase activity"/>
    <property type="evidence" value="ECO:0007669"/>
    <property type="project" value="UniProtKB-KW"/>
</dbReference>